<dbReference type="STRING" id="1123281.SAMN02745180_00557"/>
<evidence type="ECO:0008006" key="4">
    <source>
        <dbReference type="Google" id="ProtNLM"/>
    </source>
</evidence>
<gene>
    <name evidence="2" type="ORF">SAMN02745180_00557</name>
</gene>
<dbReference type="EMBL" id="FQXR01000003">
    <property type="protein sequence ID" value="SHH59201.1"/>
    <property type="molecule type" value="Genomic_DNA"/>
</dbReference>
<proteinExistence type="predicted"/>
<organism evidence="2 3">
    <name type="scientific">Sporanaerobacter acetigenes DSM 13106</name>
    <dbReference type="NCBI Taxonomy" id="1123281"/>
    <lineage>
        <taxon>Bacteria</taxon>
        <taxon>Bacillati</taxon>
        <taxon>Bacillota</taxon>
        <taxon>Tissierellia</taxon>
        <taxon>Tissierellales</taxon>
        <taxon>Sporanaerobacteraceae</taxon>
        <taxon>Sporanaerobacter</taxon>
    </lineage>
</organism>
<keyword evidence="3" id="KW-1185">Reference proteome</keyword>
<evidence type="ECO:0000313" key="2">
    <source>
        <dbReference type="EMBL" id="SHH59201.1"/>
    </source>
</evidence>
<keyword evidence="1" id="KW-1133">Transmembrane helix</keyword>
<dbReference type="OrthoDB" id="1848927at2"/>
<dbReference type="Proteomes" id="UP000184389">
    <property type="component" value="Unassembled WGS sequence"/>
</dbReference>
<dbReference type="AlphaFoldDB" id="A0A1M5U8G2"/>
<feature type="transmembrane region" description="Helical" evidence="1">
    <location>
        <begin position="53"/>
        <end position="72"/>
    </location>
</feature>
<dbReference type="RefSeq" id="WP_072743142.1">
    <property type="nucleotide sequence ID" value="NZ_FQXR01000003.1"/>
</dbReference>
<reference evidence="2 3" key="1">
    <citation type="submission" date="2016-11" db="EMBL/GenBank/DDBJ databases">
        <authorList>
            <person name="Jaros S."/>
            <person name="Januszkiewicz K."/>
            <person name="Wedrychowicz H."/>
        </authorList>
    </citation>
    <scope>NUCLEOTIDE SEQUENCE [LARGE SCALE GENOMIC DNA]</scope>
    <source>
        <strain evidence="2 3">DSM 13106</strain>
    </source>
</reference>
<evidence type="ECO:0000313" key="3">
    <source>
        <dbReference type="Proteomes" id="UP000184389"/>
    </source>
</evidence>
<keyword evidence="1" id="KW-0472">Membrane</keyword>
<feature type="transmembrane region" description="Helical" evidence="1">
    <location>
        <begin position="29"/>
        <end position="48"/>
    </location>
</feature>
<protein>
    <recommendedName>
        <fullName evidence="4">PrgI family protein</fullName>
    </recommendedName>
</protein>
<keyword evidence="1" id="KW-0812">Transmembrane</keyword>
<sequence>MEEDKYDLYIPMGLKEKNEYWDGFGKDEAIKTLITVGISTLIDVFIYFITKNIVLCSVVFLTSIGGSIMFFVKDTTNLSAYNQICNMINFAKSQKKYEYKSLDELK</sequence>
<accession>A0A1M5U8G2</accession>
<name>A0A1M5U8G2_9FIRM</name>
<evidence type="ECO:0000256" key="1">
    <source>
        <dbReference type="SAM" id="Phobius"/>
    </source>
</evidence>